<keyword evidence="2" id="KW-1185">Reference proteome</keyword>
<dbReference type="RefSeq" id="XP_013255555.1">
    <property type="nucleotide sequence ID" value="XM_013400101.1"/>
</dbReference>
<evidence type="ECO:0000313" key="2">
    <source>
        <dbReference type="Proteomes" id="UP000027920"/>
    </source>
</evidence>
<sequence>MANEADIALAALIIGLSALLIATGQLIQQLFSTADGYRRCQASVIGPWSRQTRLVWHWSQFRFETKFTTPDIVLFERRSHHLGAKGLENFKHKNKKVIDLNCPNLPTELRETVTPIREDSGDQPLGDMVTWTLLLRQLHRLQGRWYQAYQPNLLPSTDPNHIVAYGTRISIVYQERTWDLLPPDIIRPMASSRLGTIIVLSLRLGMQWENIDISNGAMRAEGNGHTLLSTIIRGLGIAFQYSFNSEADCNRNGPSLFHKSGFKSKILIPRRSTDKMSCGIIPSTGFDIPDIPLCGKNIAEGAILLSAALSHLNVQRSTISRITAHEKLEKMQQINDFVSPVGFPIHDMIALLAPFLPLKGSSNTRIAYPIQASVTLSAFYFPEPREALFCRLRDHCRLQDPAETHLRQVFTSLQGLVDRYESDYYCRWDEAIVNDASAPMEAKLGFIDNLRVIHAWTTTYFKSIEQRLKFVDLVAAHITLATDAAFESFEKHINSLNQSPQAYWADTGYIYIDHLPSLCDELRPKLQSASAEDDNSFIEEAWWTLVLRGIVWRMSVDISWGDILVPSKLYYDQTPVYIM</sequence>
<organism evidence="1 2">
    <name type="scientific">Exophiala aquamarina CBS 119918</name>
    <dbReference type="NCBI Taxonomy" id="1182545"/>
    <lineage>
        <taxon>Eukaryota</taxon>
        <taxon>Fungi</taxon>
        <taxon>Dikarya</taxon>
        <taxon>Ascomycota</taxon>
        <taxon>Pezizomycotina</taxon>
        <taxon>Eurotiomycetes</taxon>
        <taxon>Chaetothyriomycetidae</taxon>
        <taxon>Chaetothyriales</taxon>
        <taxon>Herpotrichiellaceae</taxon>
        <taxon>Exophiala</taxon>
    </lineage>
</organism>
<name>A0A072PBL5_9EURO</name>
<protein>
    <submittedName>
        <fullName evidence="1">Uncharacterized protein</fullName>
    </submittedName>
</protein>
<dbReference type="EMBL" id="AMGV01000015">
    <property type="protein sequence ID" value="KEF52965.1"/>
    <property type="molecule type" value="Genomic_DNA"/>
</dbReference>
<proteinExistence type="predicted"/>
<gene>
    <name evidence="1" type="ORF">A1O9_10871</name>
</gene>
<comment type="caution">
    <text evidence="1">The sequence shown here is derived from an EMBL/GenBank/DDBJ whole genome shotgun (WGS) entry which is preliminary data.</text>
</comment>
<dbReference type="HOGENOM" id="CLU_034024_0_0_1"/>
<evidence type="ECO:0000313" key="1">
    <source>
        <dbReference type="EMBL" id="KEF52965.1"/>
    </source>
</evidence>
<dbReference type="STRING" id="1182545.A0A072PBL5"/>
<dbReference type="OrthoDB" id="4119994at2759"/>
<dbReference type="AlphaFoldDB" id="A0A072PBL5"/>
<dbReference type="GeneID" id="25285774"/>
<dbReference type="Proteomes" id="UP000027920">
    <property type="component" value="Unassembled WGS sequence"/>
</dbReference>
<reference evidence="1 2" key="1">
    <citation type="submission" date="2013-03" db="EMBL/GenBank/DDBJ databases">
        <title>The Genome Sequence of Exophiala aquamarina CBS 119918.</title>
        <authorList>
            <consortium name="The Broad Institute Genomics Platform"/>
            <person name="Cuomo C."/>
            <person name="de Hoog S."/>
            <person name="Gorbushina A."/>
            <person name="Walker B."/>
            <person name="Young S.K."/>
            <person name="Zeng Q."/>
            <person name="Gargeya S."/>
            <person name="Fitzgerald M."/>
            <person name="Haas B."/>
            <person name="Abouelleil A."/>
            <person name="Allen A.W."/>
            <person name="Alvarado L."/>
            <person name="Arachchi H.M."/>
            <person name="Berlin A.M."/>
            <person name="Chapman S.B."/>
            <person name="Gainer-Dewar J."/>
            <person name="Goldberg J."/>
            <person name="Griggs A."/>
            <person name="Gujja S."/>
            <person name="Hansen M."/>
            <person name="Howarth C."/>
            <person name="Imamovic A."/>
            <person name="Ireland A."/>
            <person name="Larimer J."/>
            <person name="McCowan C."/>
            <person name="Murphy C."/>
            <person name="Pearson M."/>
            <person name="Poon T.W."/>
            <person name="Priest M."/>
            <person name="Roberts A."/>
            <person name="Saif S."/>
            <person name="Shea T."/>
            <person name="Sisk P."/>
            <person name="Sykes S."/>
            <person name="Wortman J."/>
            <person name="Nusbaum C."/>
            <person name="Birren B."/>
        </authorList>
    </citation>
    <scope>NUCLEOTIDE SEQUENCE [LARGE SCALE GENOMIC DNA]</scope>
    <source>
        <strain evidence="1 2">CBS 119918</strain>
    </source>
</reference>
<dbReference type="VEuPathDB" id="FungiDB:A1O9_10871"/>
<accession>A0A072PBL5</accession>